<accession>A0A323UTG1</accession>
<evidence type="ECO:0000313" key="2">
    <source>
        <dbReference type="EMBL" id="PZA15323.1"/>
    </source>
</evidence>
<dbReference type="OrthoDB" id="9801841at2"/>
<dbReference type="RefSeq" id="WP_110527397.1">
    <property type="nucleotide sequence ID" value="NZ_QKOE01000015.1"/>
</dbReference>
<feature type="domain" description="PPM-type phosphatase" evidence="1">
    <location>
        <begin position="25"/>
        <end position="264"/>
    </location>
</feature>
<dbReference type="SUPFAM" id="SSF81606">
    <property type="entry name" value="PP2C-like"/>
    <property type="match status" value="1"/>
</dbReference>
<dbReference type="PROSITE" id="PS51746">
    <property type="entry name" value="PPM_2"/>
    <property type="match status" value="1"/>
</dbReference>
<sequence>MSLDHEEVQAASASASDALPALTLETAYVSRIGRRSRNEDACGYWHSEQAGCWVVSDGAGGHGSGDRAAQIVVSTVLERFSQAQAVDDVQATGLLEAAQQAVMGEKRAHPEGDNMHATAAVLLIDLLAGNAVWSHVGDTRIYLFRNGQVLHQTRDHSLVQGMIDAGYGNPDMIRTHPQRSLLTSAIGHEEGLTLDVSGTPLPLEADDAFLICTDGWWEYVDEANMLTCLHDSQSSADWLERMALIIAEHDTARSDNYTAIAVRALISEGPTTVLRI</sequence>
<dbReference type="CDD" id="cd00143">
    <property type="entry name" value="PP2Cc"/>
    <property type="match status" value="1"/>
</dbReference>
<name>A0A323UTG1_9RHOO</name>
<evidence type="ECO:0000313" key="3">
    <source>
        <dbReference type="Proteomes" id="UP000248259"/>
    </source>
</evidence>
<dbReference type="InterPro" id="IPR001932">
    <property type="entry name" value="PPM-type_phosphatase-like_dom"/>
</dbReference>
<dbReference type="Proteomes" id="UP000248259">
    <property type="component" value="Unassembled WGS sequence"/>
</dbReference>
<reference evidence="2 3" key="1">
    <citation type="submission" date="2018-06" db="EMBL/GenBank/DDBJ databases">
        <title>Azoarcus communis strain SWub3 genome.</title>
        <authorList>
            <person name="Zorraquino Salvo V."/>
            <person name="Toubiana D."/>
            <person name="Blumwald E."/>
        </authorList>
    </citation>
    <scope>NUCLEOTIDE SEQUENCE [LARGE SCALE GENOMIC DNA]</scope>
    <source>
        <strain evidence="2 3">SWub3</strain>
    </source>
</reference>
<evidence type="ECO:0000259" key="1">
    <source>
        <dbReference type="PROSITE" id="PS51746"/>
    </source>
</evidence>
<organism evidence="2 3">
    <name type="scientific">Parazoarcus communis SWub3 = DSM 12120</name>
    <dbReference type="NCBI Taxonomy" id="1121029"/>
    <lineage>
        <taxon>Bacteria</taxon>
        <taxon>Pseudomonadati</taxon>
        <taxon>Pseudomonadota</taxon>
        <taxon>Betaproteobacteria</taxon>
        <taxon>Rhodocyclales</taxon>
        <taxon>Zoogloeaceae</taxon>
        <taxon>Parazoarcus</taxon>
    </lineage>
</organism>
<dbReference type="SMART" id="SM00331">
    <property type="entry name" value="PP2C_SIG"/>
    <property type="match status" value="1"/>
</dbReference>
<keyword evidence="3" id="KW-1185">Reference proteome</keyword>
<comment type="caution">
    <text evidence="2">The sequence shown here is derived from an EMBL/GenBank/DDBJ whole genome shotgun (WGS) entry which is preliminary data.</text>
</comment>
<protein>
    <submittedName>
        <fullName evidence="2">Serine/threonine-protein phosphatase</fullName>
    </submittedName>
</protein>
<dbReference type="Gene3D" id="3.60.40.10">
    <property type="entry name" value="PPM-type phosphatase domain"/>
    <property type="match status" value="1"/>
</dbReference>
<proteinExistence type="predicted"/>
<dbReference type="EMBL" id="QKOE01000015">
    <property type="protein sequence ID" value="PZA15323.1"/>
    <property type="molecule type" value="Genomic_DNA"/>
</dbReference>
<dbReference type="AlphaFoldDB" id="A0A323UTG1"/>
<dbReference type="SMART" id="SM00332">
    <property type="entry name" value="PP2Cc"/>
    <property type="match status" value="1"/>
</dbReference>
<gene>
    <name evidence="2" type="ORF">DNK49_17380</name>
</gene>
<dbReference type="Pfam" id="PF13672">
    <property type="entry name" value="PP2C_2"/>
    <property type="match status" value="1"/>
</dbReference>
<dbReference type="InterPro" id="IPR036457">
    <property type="entry name" value="PPM-type-like_dom_sf"/>
</dbReference>